<dbReference type="OrthoDB" id="1436147at2"/>
<sequence length="245" mass="28906">MHMGLRCNYRPKVDIQQSWGHNKPISIYWREGKGLHIKLSEAVGAYNKAFSDFFVHLEKFKKGESEFDYVELRKFKELEDYATDLRKGDKITEKVDLSCSHPELIKIMDLPNEDHDYIYTFEVKNGESNKDKVEMIRDACADIKFRQRHEEYRKFNLPQVNDESDTKYIYVGKTQKTCLGIRIMTHLGFDSDSARGLHLNKWVEDMDVDFVLNVYGFEKDKYSNLLSEIELKLWDQLMPILGQRG</sequence>
<gene>
    <name evidence="1" type="ORF">Ga0123461_0699</name>
</gene>
<reference evidence="1 2" key="1">
    <citation type="submission" date="2016-12" db="EMBL/GenBank/DDBJ databases">
        <title>Isolation and genomic insights into novel planktonic Zetaproteobacteria from stratified waters of the Chesapeake Bay.</title>
        <authorList>
            <person name="McAllister S.M."/>
            <person name="Kato S."/>
            <person name="Chan C.S."/>
            <person name="Chiu B.K."/>
            <person name="Field E.K."/>
        </authorList>
    </citation>
    <scope>NUCLEOTIDE SEQUENCE [LARGE SCALE GENOMIC DNA]</scope>
    <source>
        <strain evidence="1 2">CP-5</strain>
    </source>
</reference>
<dbReference type="Proteomes" id="UP000231701">
    <property type="component" value="Chromosome"/>
</dbReference>
<evidence type="ECO:0000313" key="1">
    <source>
        <dbReference type="EMBL" id="ATX79125.1"/>
    </source>
</evidence>
<dbReference type="AlphaFoldDB" id="A0A2K8KW75"/>
<proteinExistence type="predicted"/>
<organism evidence="1 2">
    <name type="scientific">Mariprofundus aestuarium</name>
    <dbReference type="NCBI Taxonomy" id="1921086"/>
    <lineage>
        <taxon>Bacteria</taxon>
        <taxon>Pseudomonadati</taxon>
        <taxon>Pseudomonadota</taxon>
        <taxon>Candidatius Mariprofundia</taxon>
        <taxon>Mariprofundales</taxon>
        <taxon>Mariprofundaceae</taxon>
        <taxon>Mariprofundus</taxon>
    </lineage>
</organism>
<protein>
    <submittedName>
        <fullName evidence="1">Uncharacterized protein</fullName>
    </submittedName>
</protein>
<evidence type="ECO:0000313" key="2">
    <source>
        <dbReference type="Proteomes" id="UP000231701"/>
    </source>
</evidence>
<keyword evidence="2" id="KW-1185">Reference proteome</keyword>
<dbReference type="EMBL" id="CP018799">
    <property type="protein sequence ID" value="ATX79125.1"/>
    <property type="molecule type" value="Genomic_DNA"/>
</dbReference>
<name>A0A2K8KW75_MARES</name>
<dbReference type="KEGG" id="maes:Ga0123461_0699"/>
<dbReference type="RefSeq" id="WP_100277055.1">
    <property type="nucleotide sequence ID" value="NZ_CP018799.1"/>
</dbReference>
<accession>A0A2K8KW75</accession>